<evidence type="ECO:0000313" key="1">
    <source>
        <dbReference type="EMBL" id="KAJ0045358.1"/>
    </source>
</evidence>
<dbReference type="Proteomes" id="UP001163603">
    <property type="component" value="Chromosome 3"/>
</dbReference>
<keyword evidence="2" id="KW-1185">Reference proteome</keyword>
<evidence type="ECO:0000313" key="2">
    <source>
        <dbReference type="Proteomes" id="UP001163603"/>
    </source>
</evidence>
<gene>
    <name evidence="1" type="ORF">Pint_05396</name>
</gene>
<organism evidence="1 2">
    <name type="scientific">Pistacia integerrima</name>
    <dbReference type="NCBI Taxonomy" id="434235"/>
    <lineage>
        <taxon>Eukaryota</taxon>
        <taxon>Viridiplantae</taxon>
        <taxon>Streptophyta</taxon>
        <taxon>Embryophyta</taxon>
        <taxon>Tracheophyta</taxon>
        <taxon>Spermatophyta</taxon>
        <taxon>Magnoliopsida</taxon>
        <taxon>eudicotyledons</taxon>
        <taxon>Gunneridae</taxon>
        <taxon>Pentapetalae</taxon>
        <taxon>rosids</taxon>
        <taxon>malvids</taxon>
        <taxon>Sapindales</taxon>
        <taxon>Anacardiaceae</taxon>
        <taxon>Pistacia</taxon>
    </lineage>
</organism>
<dbReference type="EMBL" id="CM047738">
    <property type="protein sequence ID" value="KAJ0045358.1"/>
    <property type="molecule type" value="Genomic_DNA"/>
</dbReference>
<sequence length="188" mass="20952">MRNVDPDEFSYIVLIKDMKRCVAEENEAVQLNLNEKFRVESILPLSGQKFLIDSDEDVTFLFQQYGSKGLKDIRLTPEEYCDDDFHWSDASNDDENSNGFAGAAGNDDGEAGDNDGGDGREEKAETSNNKGEVRAETGGHLSDYEKNSDDFMGGSSEDYLQLAKSVPKRVNVEEELYGIGGNSFMDRF</sequence>
<protein>
    <submittedName>
        <fullName evidence="1">Uncharacterized protein</fullName>
    </submittedName>
</protein>
<comment type="caution">
    <text evidence="1">The sequence shown here is derived from an EMBL/GenBank/DDBJ whole genome shotgun (WGS) entry which is preliminary data.</text>
</comment>
<accession>A0ACC0Z601</accession>
<name>A0ACC0Z601_9ROSI</name>
<proteinExistence type="predicted"/>
<reference evidence="2" key="1">
    <citation type="journal article" date="2023" name="G3 (Bethesda)">
        <title>Genome assembly and association tests identify interacting loci associated with vigor, precocity, and sex in interspecific pistachio rootstocks.</title>
        <authorList>
            <person name="Palmer W."/>
            <person name="Jacygrad E."/>
            <person name="Sagayaradj S."/>
            <person name="Cavanaugh K."/>
            <person name="Han R."/>
            <person name="Bertier L."/>
            <person name="Beede B."/>
            <person name="Kafkas S."/>
            <person name="Golino D."/>
            <person name="Preece J."/>
            <person name="Michelmore R."/>
        </authorList>
    </citation>
    <scope>NUCLEOTIDE SEQUENCE [LARGE SCALE GENOMIC DNA]</scope>
</reference>